<comment type="caution">
    <text evidence="2">The sequence shown here is derived from an EMBL/GenBank/DDBJ whole genome shotgun (WGS) entry which is preliminary data.</text>
</comment>
<feature type="region of interest" description="Disordered" evidence="1">
    <location>
        <begin position="335"/>
        <end position="402"/>
    </location>
</feature>
<sequence length="493" mass="55968">MGNKLCKKKSDVVDNPKSPTPFDRIINRLHLRPNSWKSDSHLNQKQVNRCKTNPDDPNCRKENVAHTQLLSKSSDWTDASLEVPDRDEAIHLRNPKLSLIFDNDASTPTPPPRKHKKGLREKIEAVAKNSLQAFQSKKPVEEPLCVKKTVAHTCPLDDHDCAIHNRNHKHDPKSNEPNDNKKEKLKSVEDELKQAKRRKNLSVVSLPNYNELKLTVATFDDIDKKSDHSNNNSLVSLPTESKKLTTVSTGKLETCMTRCRSFGSLLPQQLLDKLRVRKIPIDIESDDSFGGLEDWDLRIIEHYNPRDTSLPRPSKLPRNNKDVLSQVEDLIVNEEDVEKPQVPARRSESLLKKINREASESAVERRSQAPNPQRALSVTPPSTPESKEENHSSYVSAGKLPTEENGQVEHSSLMKILEEFSIKDKQNGLDKGIRRNVEPKINTTMDSHPLIIPSSVELQKKIDSVEDFLNNEKSCTNRDMQHAKLGNMEMIKT</sequence>
<protein>
    <submittedName>
        <fullName evidence="2">Uncharacterized protein</fullName>
    </submittedName>
</protein>
<feature type="compositionally biased region" description="Polar residues" evidence="1">
    <location>
        <begin position="368"/>
        <end position="380"/>
    </location>
</feature>
<evidence type="ECO:0000313" key="3">
    <source>
        <dbReference type="Proteomes" id="UP000719412"/>
    </source>
</evidence>
<reference evidence="2" key="1">
    <citation type="journal article" date="2020" name="J Insects Food Feed">
        <title>The yellow mealworm (Tenebrio molitor) genome: a resource for the emerging insects as food and feed industry.</title>
        <authorList>
            <person name="Eriksson T."/>
            <person name="Andere A."/>
            <person name="Kelstrup H."/>
            <person name="Emery V."/>
            <person name="Picard C."/>
        </authorList>
    </citation>
    <scope>NUCLEOTIDE SEQUENCE</scope>
    <source>
        <strain evidence="2">Stoneville</strain>
        <tissue evidence="2">Whole head</tissue>
    </source>
</reference>
<feature type="compositionally biased region" description="Basic and acidic residues" evidence="1">
    <location>
        <begin position="172"/>
        <end position="186"/>
    </location>
</feature>
<accession>A0A8J6LB77</accession>
<name>A0A8J6LB77_TENMO</name>
<dbReference type="Proteomes" id="UP000719412">
    <property type="component" value="Unassembled WGS sequence"/>
</dbReference>
<evidence type="ECO:0000313" key="2">
    <source>
        <dbReference type="EMBL" id="KAH0813922.1"/>
    </source>
</evidence>
<dbReference type="EMBL" id="JABDTM020024827">
    <property type="protein sequence ID" value="KAH0813922.1"/>
    <property type="molecule type" value="Genomic_DNA"/>
</dbReference>
<organism evidence="2 3">
    <name type="scientific">Tenebrio molitor</name>
    <name type="common">Yellow mealworm beetle</name>
    <dbReference type="NCBI Taxonomy" id="7067"/>
    <lineage>
        <taxon>Eukaryota</taxon>
        <taxon>Metazoa</taxon>
        <taxon>Ecdysozoa</taxon>
        <taxon>Arthropoda</taxon>
        <taxon>Hexapoda</taxon>
        <taxon>Insecta</taxon>
        <taxon>Pterygota</taxon>
        <taxon>Neoptera</taxon>
        <taxon>Endopterygota</taxon>
        <taxon>Coleoptera</taxon>
        <taxon>Polyphaga</taxon>
        <taxon>Cucujiformia</taxon>
        <taxon>Tenebrionidae</taxon>
        <taxon>Tenebrio</taxon>
    </lineage>
</organism>
<evidence type="ECO:0000256" key="1">
    <source>
        <dbReference type="SAM" id="MobiDB-lite"/>
    </source>
</evidence>
<feature type="region of interest" description="Disordered" evidence="1">
    <location>
        <begin position="165"/>
        <end position="186"/>
    </location>
</feature>
<feature type="region of interest" description="Disordered" evidence="1">
    <location>
        <begin position="35"/>
        <end position="57"/>
    </location>
</feature>
<feature type="compositionally biased region" description="Polar residues" evidence="1">
    <location>
        <begin position="35"/>
        <end position="51"/>
    </location>
</feature>
<keyword evidence="3" id="KW-1185">Reference proteome</keyword>
<reference evidence="2" key="2">
    <citation type="submission" date="2021-08" db="EMBL/GenBank/DDBJ databases">
        <authorList>
            <person name="Eriksson T."/>
        </authorList>
    </citation>
    <scope>NUCLEOTIDE SEQUENCE</scope>
    <source>
        <strain evidence="2">Stoneville</strain>
        <tissue evidence="2">Whole head</tissue>
    </source>
</reference>
<proteinExistence type="predicted"/>
<gene>
    <name evidence="2" type="ORF">GEV33_008869</name>
</gene>
<dbReference type="AlphaFoldDB" id="A0A8J6LB77"/>
<feature type="region of interest" description="Disordered" evidence="1">
    <location>
        <begin position="1"/>
        <end position="22"/>
    </location>
</feature>
<feature type="compositionally biased region" description="Basic and acidic residues" evidence="1">
    <location>
        <begin position="345"/>
        <end position="367"/>
    </location>
</feature>